<dbReference type="Pfam" id="PF07995">
    <property type="entry name" value="GSDH"/>
    <property type="match status" value="1"/>
</dbReference>
<name>A0A1H9C6L3_9GAMM</name>
<organism evidence="2 3">
    <name type="scientific">Ectothiorhodospira magna</name>
    <dbReference type="NCBI Taxonomy" id="867345"/>
    <lineage>
        <taxon>Bacteria</taxon>
        <taxon>Pseudomonadati</taxon>
        <taxon>Pseudomonadota</taxon>
        <taxon>Gammaproteobacteria</taxon>
        <taxon>Chromatiales</taxon>
        <taxon>Ectothiorhodospiraceae</taxon>
        <taxon>Ectothiorhodospira</taxon>
    </lineage>
</organism>
<reference evidence="2 3" key="1">
    <citation type="submission" date="2016-10" db="EMBL/GenBank/DDBJ databases">
        <authorList>
            <person name="de Groot N.N."/>
        </authorList>
    </citation>
    <scope>NUCLEOTIDE SEQUENCE [LARGE SCALE GENOMIC DNA]</scope>
    <source>
        <strain evidence="2 3">B7-7</strain>
    </source>
</reference>
<keyword evidence="3" id="KW-1185">Reference proteome</keyword>
<evidence type="ECO:0000259" key="1">
    <source>
        <dbReference type="Pfam" id="PF07995"/>
    </source>
</evidence>
<evidence type="ECO:0000313" key="2">
    <source>
        <dbReference type="EMBL" id="SEP96870.1"/>
    </source>
</evidence>
<sequence>MIKDSTLPPLILVLTTTMLVSGCKLSSNSSEKDRTETETPDKNGIQMEIVATGLQHPWGMTFLPNNDDHMLVTERPGRLLLVDRQTGETTLVTGTPEVAAVGQGGLLDVAVYPDYGPGQEWIYLTWAGANQDGTGYATHVGRGRLVDDDGPQLVGFEVLYVATPFAPGTGHFGSRLIFDANWHLYITVGDRRERDAAQDLQSHWGKTLRLERDGSIPVDNPFVDDPYALDAIYTYGHRNAQGMAIDPATGQIWQNEHGEQDGDEINIIDQAGGNYGWPIATCSREYQTGEPIGDLPQDNPNTVNPVFCWDGSEYDDGQKGFAPSGMAFFDGVHFDQWEIFPGWERGDLLMGNLAHRYLGRFSRHDRNIIHEERLLRDHNWRIRDVAVDPVQGHVYLLIDANDAPLVRLHPT</sequence>
<dbReference type="PANTHER" id="PTHR19328:SF75">
    <property type="entry name" value="ALDOSE SUGAR DEHYDROGENASE YLII"/>
    <property type="match status" value="1"/>
</dbReference>
<feature type="domain" description="Glucose/Sorbosone dehydrogenase" evidence="1">
    <location>
        <begin position="54"/>
        <end position="407"/>
    </location>
</feature>
<dbReference type="InterPro" id="IPR011042">
    <property type="entry name" value="6-blade_b-propeller_TolB-like"/>
</dbReference>
<dbReference type="Gene3D" id="2.120.10.30">
    <property type="entry name" value="TolB, C-terminal domain"/>
    <property type="match status" value="1"/>
</dbReference>
<dbReference type="SUPFAM" id="SSF50952">
    <property type="entry name" value="Soluble quinoprotein glucose dehydrogenase"/>
    <property type="match status" value="1"/>
</dbReference>
<dbReference type="InterPro" id="IPR012938">
    <property type="entry name" value="Glc/Sorbosone_DH"/>
</dbReference>
<gene>
    <name evidence="2" type="ORF">SAMN05421693_11276</name>
</gene>
<dbReference type="PROSITE" id="PS51257">
    <property type="entry name" value="PROKAR_LIPOPROTEIN"/>
    <property type="match status" value="1"/>
</dbReference>
<protein>
    <recommendedName>
        <fullName evidence="1">Glucose/Sorbosone dehydrogenase domain-containing protein</fullName>
    </recommendedName>
</protein>
<dbReference type="EMBL" id="FOFO01000012">
    <property type="protein sequence ID" value="SEP96870.1"/>
    <property type="molecule type" value="Genomic_DNA"/>
</dbReference>
<dbReference type="STRING" id="867345.SAMN05421693_11276"/>
<accession>A0A1H9C6L3</accession>
<dbReference type="OrthoDB" id="9770043at2"/>
<dbReference type="InterPro" id="IPR011041">
    <property type="entry name" value="Quinoprot_gluc/sorb_DH_b-prop"/>
</dbReference>
<dbReference type="AlphaFoldDB" id="A0A1H9C6L3"/>
<proteinExistence type="predicted"/>
<dbReference type="RefSeq" id="WP_090206156.1">
    <property type="nucleotide sequence ID" value="NZ_FOFO01000012.1"/>
</dbReference>
<evidence type="ECO:0000313" key="3">
    <source>
        <dbReference type="Proteomes" id="UP000199496"/>
    </source>
</evidence>
<dbReference type="Proteomes" id="UP000199496">
    <property type="component" value="Unassembled WGS sequence"/>
</dbReference>
<dbReference type="PANTHER" id="PTHR19328">
    <property type="entry name" value="HEDGEHOG-INTERACTING PROTEIN"/>
    <property type="match status" value="1"/>
</dbReference>